<dbReference type="Proteomes" id="UP000286134">
    <property type="component" value="Unassembled WGS sequence"/>
</dbReference>
<evidence type="ECO:0000313" key="1">
    <source>
        <dbReference type="EMBL" id="RKF59319.1"/>
    </source>
</evidence>
<proteinExistence type="predicted"/>
<comment type="caution">
    <text evidence="1">The sequence shown here is derived from an EMBL/GenBank/DDBJ whole genome shotgun (WGS) entry which is preliminary data.</text>
</comment>
<dbReference type="EMBL" id="MCFK01006103">
    <property type="protein sequence ID" value="RKF59319.1"/>
    <property type="molecule type" value="Genomic_DNA"/>
</dbReference>
<evidence type="ECO:0000313" key="2">
    <source>
        <dbReference type="Proteomes" id="UP000286134"/>
    </source>
</evidence>
<name>A0A420HPM1_9PEZI</name>
<sequence length="86" mass="10033">MATLRRAAITERQPIQEDVLKTMRRRHLFKIQLDDCPFFSSIGRDALCGPIRALQLFARIKAKFESEKEPRKGVRASKSYIHTKLF</sequence>
<keyword evidence="2" id="KW-1185">Reference proteome</keyword>
<organism evidence="1 2">
    <name type="scientific">Erysiphe neolycopersici</name>
    <dbReference type="NCBI Taxonomy" id="212602"/>
    <lineage>
        <taxon>Eukaryota</taxon>
        <taxon>Fungi</taxon>
        <taxon>Dikarya</taxon>
        <taxon>Ascomycota</taxon>
        <taxon>Pezizomycotina</taxon>
        <taxon>Leotiomycetes</taxon>
        <taxon>Erysiphales</taxon>
        <taxon>Erysiphaceae</taxon>
        <taxon>Erysiphe</taxon>
    </lineage>
</organism>
<gene>
    <name evidence="1" type="ORF">OnM2_061061</name>
</gene>
<dbReference type="AlphaFoldDB" id="A0A420HPM1"/>
<protein>
    <submittedName>
        <fullName evidence="1">Uncharacterized protein</fullName>
    </submittedName>
</protein>
<reference evidence="1 2" key="1">
    <citation type="journal article" date="2018" name="BMC Genomics">
        <title>Comparative genome analyses reveal sequence features reflecting distinct modes of host-adaptation between dicot and monocot powdery mildew.</title>
        <authorList>
            <person name="Wu Y."/>
            <person name="Ma X."/>
            <person name="Pan Z."/>
            <person name="Kale S.D."/>
            <person name="Song Y."/>
            <person name="King H."/>
            <person name="Zhang Q."/>
            <person name="Presley C."/>
            <person name="Deng X."/>
            <person name="Wei C.I."/>
            <person name="Xiao S."/>
        </authorList>
    </citation>
    <scope>NUCLEOTIDE SEQUENCE [LARGE SCALE GENOMIC DNA]</scope>
    <source>
        <strain evidence="1">UMSG2</strain>
    </source>
</reference>
<accession>A0A420HPM1</accession>